<keyword evidence="5" id="KW-0254">Endocytosis</keyword>
<protein>
    <submittedName>
        <fullName evidence="18">EGF-like domain-containing protein</fullName>
    </submittedName>
</protein>
<accession>A0A1I7WFW4</accession>
<dbReference type="SMART" id="SM00192">
    <property type="entry name" value="LDLa"/>
    <property type="match status" value="3"/>
</dbReference>
<evidence type="ECO:0000256" key="14">
    <source>
        <dbReference type="PROSITE-ProRule" id="PRU00124"/>
    </source>
</evidence>
<evidence type="ECO:0000256" key="1">
    <source>
        <dbReference type="ARBA" id="ARBA00004167"/>
    </source>
</evidence>
<evidence type="ECO:0000256" key="13">
    <source>
        <dbReference type="ARBA" id="ARBA00023180"/>
    </source>
</evidence>
<feature type="disulfide bond" evidence="14">
    <location>
        <begin position="67"/>
        <end position="79"/>
    </location>
</feature>
<comment type="caution">
    <text evidence="14">Lacks conserved residue(s) required for the propagation of feature annotation.</text>
</comment>
<dbReference type="PROSITE" id="PS50068">
    <property type="entry name" value="LDLRA_2"/>
    <property type="match status" value="3"/>
</dbReference>
<feature type="transmembrane region" description="Helical" evidence="16">
    <location>
        <begin position="678"/>
        <end position="707"/>
    </location>
</feature>
<feature type="repeat" description="LDL-receptor class B" evidence="15">
    <location>
        <begin position="352"/>
        <end position="396"/>
    </location>
</feature>
<name>A0A1I7WFW4_HETBA</name>
<dbReference type="AlphaFoldDB" id="A0A1I7WFW4"/>
<dbReference type="Proteomes" id="UP000095283">
    <property type="component" value="Unplaced"/>
</dbReference>
<evidence type="ECO:0000256" key="2">
    <source>
        <dbReference type="ARBA" id="ARBA00004308"/>
    </source>
</evidence>
<dbReference type="SUPFAM" id="SSF63825">
    <property type="entry name" value="YWTD domain"/>
    <property type="match status" value="2"/>
</dbReference>
<dbReference type="PROSITE" id="PS01209">
    <property type="entry name" value="LDLRA_1"/>
    <property type="match status" value="1"/>
</dbReference>
<dbReference type="Gene3D" id="4.10.400.10">
    <property type="entry name" value="Low-density Lipoprotein Receptor"/>
    <property type="match status" value="3"/>
</dbReference>
<dbReference type="PRINTS" id="PR00261">
    <property type="entry name" value="LDLRECEPTOR"/>
</dbReference>
<evidence type="ECO:0000313" key="18">
    <source>
        <dbReference type="WBParaSite" id="Hba_03816"/>
    </source>
</evidence>
<evidence type="ECO:0000256" key="15">
    <source>
        <dbReference type="PROSITE-ProRule" id="PRU00461"/>
    </source>
</evidence>
<dbReference type="InterPro" id="IPR023415">
    <property type="entry name" value="LDLR_class-A_CS"/>
</dbReference>
<dbReference type="SUPFAM" id="SSF57184">
    <property type="entry name" value="Growth factor receptor domain"/>
    <property type="match status" value="1"/>
</dbReference>
<evidence type="ECO:0000256" key="9">
    <source>
        <dbReference type="ARBA" id="ARBA00022989"/>
    </source>
</evidence>
<feature type="repeat" description="LDL-receptor class B" evidence="15">
    <location>
        <begin position="308"/>
        <end position="351"/>
    </location>
</feature>
<keyword evidence="10 16" id="KW-0472">Membrane</keyword>
<dbReference type="InterPro" id="IPR036055">
    <property type="entry name" value="LDL_receptor-like_sf"/>
</dbReference>
<comment type="similarity">
    <text evidence="3">Belongs to the LDLR family.</text>
</comment>
<evidence type="ECO:0000256" key="11">
    <source>
        <dbReference type="ARBA" id="ARBA00023157"/>
    </source>
</evidence>
<dbReference type="GO" id="GO:0043235">
    <property type="term" value="C:receptor complex"/>
    <property type="evidence" value="ECO:0007669"/>
    <property type="project" value="TreeGrafter"/>
</dbReference>
<dbReference type="PANTHER" id="PTHR22722:SF14">
    <property type="entry name" value="MEGALIN, ISOFORM A"/>
    <property type="match status" value="1"/>
</dbReference>
<dbReference type="PROSITE" id="PS51120">
    <property type="entry name" value="LDLRB"/>
    <property type="match status" value="2"/>
</dbReference>
<dbReference type="Pfam" id="PF00058">
    <property type="entry name" value="Ldl_recept_b"/>
    <property type="match status" value="1"/>
</dbReference>
<dbReference type="Pfam" id="PF00057">
    <property type="entry name" value="Ldl_recept_a"/>
    <property type="match status" value="3"/>
</dbReference>
<dbReference type="FunFam" id="4.10.400.10:FF:000001">
    <property type="entry name" value="Low-density lipoprotein receptor-related protein 1"/>
    <property type="match status" value="1"/>
</dbReference>
<dbReference type="InterPro" id="IPR000033">
    <property type="entry name" value="LDLR_classB_rpt"/>
</dbReference>
<dbReference type="PANTHER" id="PTHR22722">
    <property type="entry name" value="LOW-DENSITY LIPOPROTEIN RECEPTOR-RELATED PROTEIN 2-RELATED"/>
    <property type="match status" value="1"/>
</dbReference>
<keyword evidence="13" id="KW-0325">Glycoprotein</keyword>
<evidence type="ECO:0000256" key="12">
    <source>
        <dbReference type="ARBA" id="ARBA00023170"/>
    </source>
</evidence>
<evidence type="ECO:0000256" key="8">
    <source>
        <dbReference type="ARBA" id="ARBA00022737"/>
    </source>
</evidence>
<evidence type="ECO:0000256" key="4">
    <source>
        <dbReference type="ARBA" id="ARBA00022536"/>
    </source>
</evidence>
<dbReference type="WBParaSite" id="Hba_03816">
    <property type="protein sequence ID" value="Hba_03816"/>
    <property type="gene ID" value="Hba_03816"/>
</dbReference>
<keyword evidence="8" id="KW-0677">Repeat</keyword>
<dbReference type="InterPro" id="IPR009030">
    <property type="entry name" value="Growth_fac_rcpt_cys_sf"/>
</dbReference>
<evidence type="ECO:0000256" key="6">
    <source>
        <dbReference type="ARBA" id="ARBA00022692"/>
    </source>
</evidence>
<keyword evidence="4" id="KW-0245">EGF-like domain</keyword>
<proteinExistence type="inferred from homology"/>
<evidence type="ECO:0000256" key="16">
    <source>
        <dbReference type="SAM" id="Phobius"/>
    </source>
</evidence>
<keyword evidence="9 16" id="KW-1133">Transmembrane helix</keyword>
<keyword evidence="12" id="KW-0675">Receptor</keyword>
<comment type="subcellular location">
    <subcellularLocation>
        <location evidence="2">Endomembrane system</location>
    </subcellularLocation>
    <subcellularLocation>
        <location evidence="1">Membrane</location>
        <topology evidence="1">Single-pass membrane protein</topology>
    </subcellularLocation>
</comment>
<feature type="disulfide bond" evidence="14">
    <location>
        <begin position="74"/>
        <end position="92"/>
    </location>
</feature>
<dbReference type="CDD" id="cd00112">
    <property type="entry name" value="LDLa"/>
    <property type="match status" value="3"/>
</dbReference>
<dbReference type="SMART" id="SM00135">
    <property type="entry name" value="LY"/>
    <property type="match status" value="6"/>
</dbReference>
<keyword evidence="11 14" id="KW-1015">Disulfide bond</keyword>
<evidence type="ECO:0000256" key="10">
    <source>
        <dbReference type="ARBA" id="ARBA00023136"/>
    </source>
</evidence>
<feature type="disulfide bond" evidence="14">
    <location>
        <begin position="108"/>
        <end position="120"/>
    </location>
</feature>
<dbReference type="GO" id="GO:0005886">
    <property type="term" value="C:plasma membrane"/>
    <property type="evidence" value="ECO:0007669"/>
    <property type="project" value="TreeGrafter"/>
</dbReference>
<dbReference type="Gene3D" id="2.120.10.30">
    <property type="entry name" value="TolB, C-terminal domain"/>
    <property type="match status" value="3"/>
</dbReference>
<sequence length="1010" mass="115376">MVAAYRKSGNAMEKTTAWTSDCPENTIRCKNTKKCIPAQYGCDGDNDCGDYSDEDVSFCKDGQKPVCSAKKFQCDNHRCIPEQWKCDSDNDCGDGSDEKLEFCANATCAANQFSCANGRCIPIYWLCDGDNDCYDGTDEDKERCPPMQCRADQYRTEYAPLNNLHVSPVDYVFQHLGNVMDRNLGCVMVRTTAVTVVMNPKLMVVKKSKWRDGVHSNMLVFFYLAIFVPYSFIFNCFWLTKRAVNLKMNVSMLVLAPRDVLMKSMDSLAGGVKIFKNVANLENPFARALLVHENISQPRGIAVDPRKGLMFWTDWGQNPRIERANMDGTDRRIIVNTKIYWPNTIALDYTTDRVYFADSKLDYIDFVNYDGSGRTQVLSSSKFVQHPHALAIFEDRMYYSDRRLQRLQVYPKYPNGTTTEYPSHTFSKVRATECFAELFCESKCLIFPIAVHSFMSLFVSSNSIFMHITARIITIRNLLYKYANHCFRGGGAADIKVARANLDGTNALVIATNDLSELDHIVLDTTNQRVYFSEAKAGRITSITYDGQDRHYVLNDAGKQPSGLAFFSDRLFYSDSAFDSIEVATITGDGQPPLFSHFKKEVENLVNIKVLQPRPSSGSHPCRTDNGNCKHICVPQQFSQHTCICATGYTKDGSTGCQLFDESFVMVATKNKIIGYPLVAFVTLSIVYIGVSTFLYTFFIYCLYLHFHLQSSTNQIRLLYFFLRLPSLHLSKILGIVPALNYALLHRGHKIQAVPVLKEPFPTIDNLQVFDVDVNLRRIYYVTESPTEVNISWFSMNNADNPRLIFGPGKQKHASEIRHISDMKLDWLTQKVYFTTGRGGKVMAVDVQGEHLSTVSSFIPIISAVLFLFWRDISYLFSITRSLIYINYIIWIIKFKKKQKLLRQVIIRESVSLPAAIAVDFRYHIINHESLRTLSILVEYVLFKFIYRYFLNQWALLILLGINVFSGLMSIDLTLRVVIMKEITGRYRIEMKCFMYVNYTHFLLDGREPT</sequence>
<organism evidence="17 18">
    <name type="scientific">Heterorhabditis bacteriophora</name>
    <name type="common">Entomopathogenic nematode worm</name>
    <dbReference type="NCBI Taxonomy" id="37862"/>
    <lineage>
        <taxon>Eukaryota</taxon>
        <taxon>Metazoa</taxon>
        <taxon>Ecdysozoa</taxon>
        <taxon>Nematoda</taxon>
        <taxon>Chromadorea</taxon>
        <taxon>Rhabditida</taxon>
        <taxon>Rhabditina</taxon>
        <taxon>Rhabditomorpha</taxon>
        <taxon>Strongyloidea</taxon>
        <taxon>Heterorhabditidae</taxon>
        <taxon>Heterorhabditis</taxon>
    </lineage>
</organism>
<feature type="transmembrane region" description="Helical" evidence="16">
    <location>
        <begin position="727"/>
        <end position="745"/>
    </location>
</feature>
<dbReference type="GO" id="GO:0006897">
    <property type="term" value="P:endocytosis"/>
    <property type="evidence" value="ECO:0007669"/>
    <property type="project" value="UniProtKB-KW"/>
</dbReference>
<feature type="transmembrane region" description="Helical" evidence="16">
    <location>
        <begin position="956"/>
        <end position="979"/>
    </location>
</feature>
<feature type="transmembrane region" description="Helical" evidence="16">
    <location>
        <begin position="875"/>
        <end position="893"/>
    </location>
</feature>
<evidence type="ECO:0000256" key="7">
    <source>
        <dbReference type="ARBA" id="ARBA00022729"/>
    </source>
</evidence>
<dbReference type="FunFam" id="2.120.10.30:FF:000241">
    <property type="entry name" value="Low-density lipoprotein receptor-related protein 6"/>
    <property type="match status" value="1"/>
</dbReference>
<keyword evidence="6 16" id="KW-0812">Transmembrane</keyword>
<feature type="disulfide bond" evidence="14">
    <location>
        <begin position="115"/>
        <end position="133"/>
    </location>
</feature>
<evidence type="ECO:0000256" key="5">
    <source>
        <dbReference type="ARBA" id="ARBA00022583"/>
    </source>
</evidence>
<evidence type="ECO:0000256" key="3">
    <source>
        <dbReference type="ARBA" id="ARBA00009939"/>
    </source>
</evidence>
<evidence type="ECO:0000313" key="17">
    <source>
        <dbReference type="Proteomes" id="UP000095283"/>
    </source>
</evidence>
<keyword evidence="7" id="KW-0732">Signal</keyword>
<dbReference type="FunFam" id="4.10.400.10:FF:000005">
    <property type="entry name" value="low-density lipoprotein receptor-related protein 1B"/>
    <property type="match status" value="1"/>
</dbReference>
<feature type="transmembrane region" description="Helical" evidence="16">
    <location>
        <begin position="218"/>
        <end position="239"/>
    </location>
</feature>
<dbReference type="InterPro" id="IPR002172">
    <property type="entry name" value="LDrepeatLR_classA_rpt"/>
</dbReference>
<dbReference type="InterPro" id="IPR051221">
    <property type="entry name" value="LDLR-related"/>
</dbReference>
<keyword evidence="17" id="KW-1185">Reference proteome</keyword>
<feature type="transmembrane region" description="Helical" evidence="16">
    <location>
        <begin position="851"/>
        <end position="869"/>
    </location>
</feature>
<reference evidence="18" key="1">
    <citation type="submission" date="2016-11" db="UniProtKB">
        <authorList>
            <consortium name="WormBaseParasite"/>
        </authorList>
    </citation>
    <scope>IDENTIFICATION</scope>
</reference>
<dbReference type="InterPro" id="IPR011042">
    <property type="entry name" value="6-blade_b-propeller_TolB-like"/>
</dbReference>